<dbReference type="SMART" id="SM00408">
    <property type="entry name" value="IGc2"/>
    <property type="match status" value="3"/>
</dbReference>
<evidence type="ECO:0000256" key="1">
    <source>
        <dbReference type="ARBA" id="ARBA00004496"/>
    </source>
</evidence>
<evidence type="ECO:0000259" key="7">
    <source>
        <dbReference type="PROSITE" id="PS50853"/>
    </source>
</evidence>
<feature type="domain" description="Ig-like" evidence="6">
    <location>
        <begin position="975"/>
        <end position="1059"/>
    </location>
</feature>
<dbReference type="Proteomes" id="UP000319801">
    <property type="component" value="Unassembled WGS sequence"/>
</dbReference>
<feature type="domain" description="Fibronectin type-III" evidence="7">
    <location>
        <begin position="392"/>
        <end position="487"/>
    </location>
</feature>
<feature type="domain" description="Fibronectin type-III" evidence="7">
    <location>
        <begin position="687"/>
        <end position="785"/>
    </location>
</feature>
<comment type="subcellular location">
    <subcellularLocation>
        <location evidence="1">Cytoplasm</location>
    </subcellularLocation>
</comment>
<dbReference type="Gene3D" id="2.60.40.10">
    <property type="entry name" value="Immunoglobulins"/>
    <property type="match status" value="11"/>
</dbReference>
<dbReference type="GO" id="GO:0032982">
    <property type="term" value="C:myosin filament"/>
    <property type="evidence" value="ECO:0007669"/>
    <property type="project" value="UniProtKB-KW"/>
</dbReference>
<dbReference type="InterPro" id="IPR036116">
    <property type="entry name" value="FN3_sf"/>
</dbReference>
<dbReference type="GO" id="GO:0055013">
    <property type="term" value="P:cardiac muscle cell development"/>
    <property type="evidence" value="ECO:0007669"/>
    <property type="project" value="UniProtKB-ARBA"/>
</dbReference>
<dbReference type="InterPro" id="IPR036179">
    <property type="entry name" value="Ig-like_dom_sf"/>
</dbReference>
<dbReference type="FunFam" id="2.60.40.10:FF:000029">
    <property type="entry name" value="Myomesin 1"/>
    <property type="match status" value="2"/>
</dbReference>
<reference evidence="8 9" key="1">
    <citation type="journal article" date="2019" name="Genome Biol. Evol.">
        <title>Whole-Genome Sequencing of the Giant Devil Catfish, Bagarius yarrelli.</title>
        <authorList>
            <person name="Jiang W."/>
            <person name="Lv Y."/>
            <person name="Cheng L."/>
            <person name="Yang K."/>
            <person name="Chao B."/>
            <person name="Wang X."/>
            <person name="Li Y."/>
            <person name="Pan X."/>
            <person name="You X."/>
            <person name="Zhang Y."/>
            <person name="Yang J."/>
            <person name="Li J."/>
            <person name="Zhang X."/>
            <person name="Liu S."/>
            <person name="Sun C."/>
            <person name="Yang J."/>
            <person name="Shi Q."/>
        </authorList>
    </citation>
    <scope>NUCLEOTIDE SEQUENCE [LARGE SCALE GENOMIC DNA]</scope>
    <source>
        <strain evidence="8">JWS20170419001</strain>
        <tissue evidence="8">Muscle</tissue>
    </source>
</reference>
<evidence type="ECO:0000256" key="2">
    <source>
        <dbReference type="ARBA" id="ARBA00022433"/>
    </source>
</evidence>
<comment type="caution">
    <text evidence="8">The sequence shown here is derived from an EMBL/GenBank/DDBJ whole genome shotgun (WGS) entry which is preliminary data.</text>
</comment>
<dbReference type="InterPro" id="IPR003598">
    <property type="entry name" value="Ig_sub2"/>
</dbReference>
<evidence type="ECO:0000259" key="6">
    <source>
        <dbReference type="PROSITE" id="PS50835"/>
    </source>
</evidence>
<dbReference type="FunFam" id="2.60.40.10:FF:002172">
    <property type="entry name" value="Myomesin 1a (skelemin)"/>
    <property type="match status" value="1"/>
</dbReference>
<dbReference type="FunFam" id="2.60.40.10:FF:000197">
    <property type="entry name" value="Myomesin 1"/>
    <property type="match status" value="1"/>
</dbReference>
<dbReference type="InterPro" id="IPR050964">
    <property type="entry name" value="Striated_Muscle_Regulatory"/>
</dbReference>
<evidence type="ECO:0000313" key="8">
    <source>
        <dbReference type="EMBL" id="TSK20178.1"/>
    </source>
</evidence>
<evidence type="ECO:0000313" key="9">
    <source>
        <dbReference type="Proteomes" id="UP000319801"/>
    </source>
</evidence>
<proteinExistence type="predicted"/>
<dbReference type="PROSITE" id="PS50835">
    <property type="entry name" value="IG_LIKE"/>
    <property type="match status" value="3"/>
</dbReference>
<dbReference type="AlphaFoldDB" id="A0A556TLY4"/>
<accession>A0A556TLY4</accession>
<gene>
    <name evidence="8" type="ORF">Baya_1726</name>
</gene>
<evidence type="ECO:0000256" key="4">
    <source>
        <dbReference type="ARBA" id="ARBA00022737"/>
    </source>
</evidence>
<dbReference type="InterPro" id="IPR003961">
    <property type="entry name" value="FN3_dom"/>
</dbReference>
<feature type="domain" description="Ig-like" evidence="6">
    <location>
        <begin position="1167"/>
        <end position="1256"/>
    </location>
</feature>
<dbReference type="PRINTS" id="PR00014">
    <property type="entry name" value="FNTYPEIII"/>
</dbReference>
<sequence>MVTYRCQEEEKGQMSHSMELSSQIKKKKFQSSDEEASLSEFYPIISGDVMSVKEILTEPKFPRHRTWDVLRETIDNDELRERDQWTMFGNEVEKLEIGVIKNQHTVRERMDHTVLRKEAERKVSTHLKFLNDLSMKTPDFSIPLRPHTVWEGMAVKLSCTVQGCPSPQITWYKDGVPLTASSQPWNYKLLQKFGLNTLEIRRCSTADAGEYKVVAKSSLGEAMTYATLLVNSKRGLEAGMKHTQAGTHKEHEGLYSVRLRTRDGTTEHSAYIYVKDYVFLSWEPPSAEGAGPVQGYVIERCEVGTGKWERCNELVQNLCHYPVMGLKENTMYQFRVCAVNQAGVGRPSKVSDPIITSDPMEPSRTMVVKLDRGKEIVITKDQLESQIRVPFSPTDVRVCELSDTYVVMCWTEPDPRGKEPLTYYVEQSIAGKESWHLASLDMTICATRFAAFGLQKGTAYCFRVRAVNKYGISEPSEPSQPVSLGEALGVPAAPHGVQAIRDTDRSILLTWKEPKSTEGILGYYLYCNELGTSEWRTINNKPVTSTRTHKQYVFRVKSVGRAGNSRYSEESEPILVEAAKFVPSAPSAISLLHCTGTEMVIGWRAPVDNGGEPVNGYFLDRQEKSQSTWHEVNVKPVEERVYTVSGLQEGCFYQFRVIAANMVGISKPSKPSEAFLCERWTMPEPGCPYDLEVREVRQESVVLLWKEPLYQGQSPVTGYVVELSEGEESEDWTAVTQEPNMDTYLKVTGLQVGQTFRLRVRAINSAGLGRPSYPTDPITAHTDPATTNIKIGVDNDGFIFLSFEAPETNDQLQFQWKKNYRQAIDAGRAHLETKGNKSVLTFKAAAEEDLGLYTAEVIDRPDISSSFNFTADDLERLMELSWNIRNPLIALRSEGWQVDVSEQGNARKINFDKANGLVEILLDQLTNEDEGSYTAQLKDGRAKNQFTLVLVDEKFRKTLAESQAKRRNWKRRSGPYFEEFLSWTVTEDCELIMKCKVTNMNKDTKMKWYKDGIEITQVVYEPSGVATFTVPQVTKKEAGEYRAVVADARGEDESTLELTDKEFERLIQNLNRICALSAGPMRIQCTAAGFKLYCSLKYYLNYMKTSWHFKERRIDQDERTKPGYSMQKLWIEIFNPTENDKGKYTLEMFDGQETHNRSLDLSGQDCAKVTKGLPDVVAIMEDKSLCLTCFAEGNPAPEMFWLKNDREIVSVGRFQVAKENKCTTLTINSVCMEDSGNYSVFVRNTYGSQTVQVTVSVYKQGEKPRADAVEM</sequence>
<dbReference type="SUPFAM" id="SSF48726">
    <property type="entry name" value="Immunoglobulin"/>
    <property type="match status" value="3"/>
</dbReference>
<dbReference type="Pfam" id="PF07679">
    <property type="entry name" value="I-set"/>
    <property type="match status" value="3"/>
</dbReference>
<feature type="domain" description="Fibronectin type-III" evidence="7">
    <location>
        <begin position="585"/>
        <end position="679"/>
    </location>
</feature>
<keyword evidence="4" id="KW-0677">Repeat</keyword>
<dbReference type="FunFam" id="2.60.40.10:FF:000056">
    <property type="entry name" value="twitchin isoform X4"/>
    <property type="match status" value="1"/>
</dbReference>
<keyword evidence="5" id="KW-0393">Immunoglobulin domain</keyword>
<dbReference type="PROSITE" id="PS50853">
    <property type="entry name" value="FN3"/>
    <property type="match status" value="5"/>
</dbReference>
<dbReference type="InterPro" id="IPR013783">
    <property type="entry name" value="Ig-like_fold"/>
</dbReference>
<keyword evidence="3" id="KW-0963">Cytoplasm</keyword>
<dbReference type="SMART" id="SM00409">
    <property type="entry name" value="IG"/>
    <property type="match status" value="4"/>
</dbReference>
<keyword evidence="2" id="KW-0787">Thick filament</keyword>
<dbReference type="PANTHER" id="PTHR13817">
    <property type="entry name" value="TITIN"/>
    <property type="match status" value="1"/>
</dbReference>
<feature type="domain" description="Fibronectin type-III" evidence="7">
    <location>
        <begin position="264"/>
        <end position="359"/>
    </location>
</feature>
<dbReference type="OrthoDB" id="9936265at2759"/>
<name>A0A556TLY4_BAGYA</name>
<dbReference type="GO" id="GO:0031430">
    <property type="term" value="C:M band"/>
    <property type="evidence" value="ECO:0007669"/>
    <property type="project" value="TreeGrafter"/>
</dbReference>
<evidence type="ECO:0000256" key="3">
    <source>
        <dbReference type="ARBA" id="ARBA00022490"/>
    </source>
</evidence>
<dbReference type="SUPFAM" id="SSF49265">
    <property type="entry name" value="Fibronectin type III"/>
    <property type="match status" value="3"/>
</dbReference>
<protein>
    <submittedName>
        <fullName evidence="8">M-protein, striated muscle</fullName>
    </submittedName>
</protein>
<feature type="domain" description="Fibronectin type-III" evidence="7">
    <location>
        <begin position="493"/>
        <end position="579"/>
    </location>
</feature>
<organism evidence="8 9">
    <name type="scientific">Bagarius yarrelli</name>
    <name type="common">Goonch</name>
    <name type="synonym">Bagrus yarrelli</name>
    <dbReference type="NCBI Taxonomy" id="175774"/>
    <lineage>
        <taxon>Eukaryota</taxon>
        <taxon>Metazoa</taxon>
        <taxon>Chordata</taxon>
        <taxon>Craniata</taxon>
        <taxon>Vertebrata</taxon>
        <taxon>Euteleostomi</taxon>
        <taxon>Actinopterygii</taxon>
        <taxon>Neopterygii</taxon>
        <taxon>Teleostei</taxon>
        <taxon>Ostariophysi</taxon>
        <taxon>Siluriformes</taxon>
        <taxon>Sisoridae</taxon>
        <taxon>Sisorinae</taxon>
        <taxon>Bagarius</taxon>
    </lineage>
</organism>
<dbReference type="PANTHER" id="PTHR13817:SF89">
    <property type="entry name" value="MYOMESIN-3"/>
    <property type="match status" value="1"/>
</dbReference>
<dbReference type="GO" id="GO:0003007">
    <property type="term" value="P:heart morphogenesis"/>
    <property type="evidence" value="ECO:0007669"/>
    <property type="project" value="UniProtKB-ARBA"/>
</dbReference>
<dbReference type="EMBL" id="VCAZ01000005">
    <property type="protein sequence ID" value="TSK20178.1"/>
    <property type="molecule type" value="Genomic_DNA"/>
</dbReference>
<feature type="domain" description="Ig-like" evidence="6">
    <location>
        <begin position="138"/>
        <end position="231"/>
    </location>
</feature>
<dbReference type="Pfam" id="PF00041">
    <property type="entry name" value="fn3"/>
    <property type="match status" value="5"/>
</dbReference>
<dbReference type="GO" id="GO:0045214">
    <property type="term" value="P:sarcomere organization"/>
    <property type="evidence" value="ECO:0007669"/>
    <property type="project" value="TreeGrafter"/>
</dbReference>
<dbReference type="SMART" id="SM00060">
    <property type="entry name" value="FN3"/>
    <property type="match status" value="5"/>
</dbReference>
<dbReference type="FunFam" id="2.60.40.10:FF:000107">
    <property type="entry name" value="Myosin, light chain kinase a"/>
    <property type="match status" value="1"/>
</dbReference>
<keyword evidence="9" id="KW-1185">Reference proteome</keyword>
<dbReference type="InterPro" id="IPR013098">
    <property type="entry name" value="Ig_I-set"/>
</dbReference>
<dbReference type="FunFam" id="2.60.40.10:FF:000069">
    <property type="entry name" value="Alpha-protein kinase 3"/>
    <property type="match status" value="1"/>
</dbReference>
<dbReference type="CDD" id="cd00063">
    <property type="entry name" value="FN3"/>
    <property type="match status" value="5"/>
</dbReference>
<dbReference type="InterPro" id="IPR007110">
    <property type="entry name" value="Ig-like_dom"/>
</dbReference>
<evidence type="ECO:0000256" key="5">
    <source>
        <dbReference type="ARBA" id="ARBA00023319"/>
    </source>
</evidence>
<keyword evidence="2" id="KW-0514">Muscle protein</keyword>
<dbReference type="InterPro" id="IPR003599">
    <property type="entry name" value="Ig_sub"/>
</dbReference>